<gene>
    <name evidence="2" type="ORF">SCF082_LOCUS10230</name>
</gene>
<keyword evidence="2" id="KW-0808">Transferase</keyword>
<keyword evidence="3" id="KW-1185">Reference proteome</keyword>
<evidence type="ECO:0000313" key="3">
    <source>
        <dbReference type="Proteomes" id="UP001642464"/>
    </source>
</evidence>
<evidence type="ECO:0000256" key="1">
    <source>
        <dbReference type="SAM" id="MobiDB-lite"/>
    </source>
</evidence>
<organism evidence="2 3">
    <name type="scientific">Durusdinium trenchii</name>
    <dbReference type="NCBI Taxonomy" id="1381693"/>
    <lineage>
        <taxon>Eukaryota</taxon>
        <taxon>Sar</taxon>
        <taxon>Alveolata</taxon>
        <taxon>Dinophyceae</taxon>
        <taxon>Suessiales</taxon>
        <taxon>Symbiodiniaceae</taxon>
        <taxon>Durusdinium</taxon>
    </lineage>
</organism>
<reference evidence="2 3" key="1">
    <citation type="submission" date="2024-02" db="EMBL/GenBank/DDBJ databases">
        <authorList>
            <person name="Chen Y."/>
            <person name="Shah S."/>
            <person name="Dougan E. K."/>
            <person name="Thang M."/>
            <person name="Chan C."/>
        </authorList>
    </citation>
    <scope>NUCLEOTIDE SEQUENCE [LARGE SCALE GENOMIC DNA]</scope>
</reference>
<dbReference type="EMBL" id="CAXAMM010005958">
    <property type="protein sequence ID" value="CAK9009278.1"/>
    <property type="molecule type" value="Genomic_DNA"/>
</dbReference>
<feature type="region of interest" description="Disordered" evidence="1">
    <location>
        <begin position="390"/>
        <end position="410"/>
    </location>
</feature>
<evidence type="ECO:0000313" key="2">
    <source>
        <dbReference type="EMBL" id="CAK9009278.1"/>
    </source>
</evidence>
<feature type="region of interest" description="Disordered" evidence="1">
    <location>
        <begin position="336"/>
        <end position="355"/>
    </location>
</feature>
<dbReference type="Proteomes" id="UP001642464">
    <property type="component" value="Unassembled WGS sequence"/>
</dbReference>
<comment type="caution">
    <text evidence="2">The sequence shown here is derived from an EMBL/GenBank/DDBJ whole genome shotgun (WGS) entry which is preliminary data.</text>
</comment>
<dbReference type="GO" id="GO:0016301">
    <property type="term" value="F:kinase activity"/>
    <property type="evidence" value="ECO:0007669"/>
    <property type="project" value="UniProtKB-KW"/>
</dbReference>
<proteinExistence type="predicted"/>
<sequence>MDSYRVGDPALVNPRRDIMIGSHTGLIKTASGWVKAELVEAGEAVDFTAGRRALAQPELGELTDKFTDKKLLLHPGEIQHEHIKALGVQMDGKLLKSTLTPDRFHRVRQGVRGLLRRGRCTGKVLEIVIGHCTYCGLMNRCLLSTFHASYKFIRNSYYEAAPLWNSVKAELRAFSGLMALLVADWSRPWNSVVTVSDASEEGFGVCAAAWEPQVAAEVGRVSERDRFRRAGGHSARESALTSAGFVKDEASGKWADGLLEDEEYLRLSGWDLKQDFPEVPVHQLKSQEWATVRQGAWRRSEHIVHLEARALVKSFELAVLEPGVVTRSQKRRCPVLEQGSELGDMKRKRQKTLQTPNLRAQLLTSPNFVPPTLESLSKLEIASGRPARFVREESDSSSSSSMEKKDTRAKVLQKRSRRRLKKYVDEVMQAQSSGLSLLERKAIGERTALYYAQEYRQFLVFSKKRRLQTVAATEMDAALTEYFNAWPKRLDVWDMQLVSGNLAMVLLMTSPCLKCSDALDRTSNKD</sequence>
<accession>A0ABP0J4Q1</accession>
<name>A0ABP0J4Q1_9DINO</name>
<protein>
    <submittedName>
        <fullName evidence="2">Protein kinase domain-containing protein</fullName>
    </submittedName>
</protein>
<keyword evidence="2" id="KW-0418">Kinase</keyword>